<dbReference type="GO" id="GO:0071897">
    <property type="term" value="P:DNA biosynthetic process"/>
    <property type="evidence" value="ECO:0007669"/>
    <property type="project" value="UniProtKB-ARBA"/>
</dbReference>
<gene>
    <name evidence="2" type="primary">AVEN_212769_1</name>
    <name evidence="2" type="ORF">TNIN_477571</name>
</gene>
<feature type="domain" description="Reverse transcriptase" evidence="1">
    <location>
        <begin position="300"/>
        <end position="446"/>
    </location>
</feature>
<dbReference type="InterPro" id="IPR043502">
    <property type="entry name" value="DNA/RNA_pol_sf"/>
</dbReference>
<dbReference type="Pfam" id="PF05380">
    <property type="entry name" value="Peptidase_A17"/>
    <property type="match status" value="1"/>
</dbReference>
<dbReference type="InterPro" id="IPR043128">
    <property type="entry name" value="Rev_trsase/Diguanyl_cyclase"/>
</dbReference>
<dbReference type="EMBL" id="BMAV01002725">
    <property type="protein sequence ID" value="GFY41865.1"/>
    <property type="molecule type" value="Genomic_DNA"/>
</dbReference>
<dbReference type="InterPro" id="IPR000477">
    <property type="entry name" value="RT_dom"/>
</dbReference>
<reference evidence="2" key="1">
    <citation type="submission" date="2020-08" db="EMBL/GenBank/DDBJ databases">
        <title>Multicomponent nature underlies the extraordinary mechanical properties of spider dragline silk.</title>
        <authorList>
            <person name="Kono N."/>
            <person name="Nakamura H."/>
            <person name="Mori M."/>
            <person name="Yoshida Y."/>
            <person name="Ohtoshi R."/>
            <person name="Malay A.D."/>
            <person name="Moran D.A.P."/>
            <person name="Tomita M."/>
            <person name="Numata K."/>
            <person name="Arakawa K."/>
        </authorList>
    </citation>
    <scope>NUCLEOTIDE SEQUENCE</scope>
</reference>
<dbReference type="AlphaFoldDB" id="A0A8X7BS86"/>
<dbReference type="Proteomes" id="UP000886998">
    <property type="component" value="Unassembled WGS sequence"/>
</dbReference>
<dbReference type="CDD" id="cd01644">
    <property type="entry name" value="RT_pepA17"/>
    <property type="match status" value="1"/>
</dbReference>
<keyword evidence="3" id="KW-1185">Reference proteome</keyword>
<evidence type="ECO:0000259" key="1">
    <source>
        <dbReference type="Pfam" id="PF00078"/>
    </source>
</evidence>
<protein>
    <submittedName>
        <fullName evidence="2">DUF1758 domain-containing protein</fullName>
    </submittedName>
</protein>
<dbReference type="OrthoDB" id="8065733at2759"/>
<dbReference type="InterPro" id="IPR008042">
    <property type="entry name" value="Retrotrans_Pao"/>
</dbReference>
<proteinExistence type="predicted"/>
<comment type="caution">
    <text evidence="2">The sequence shown here is derived from an EMBL/GenBank/DDBJ whole genome shotgun (WGS) entry which is preliminary data.</text>
</comment>
<dbReference type="Pfam" id="PF00078">
    <property type="entry name" value="RVT_1"/>
    <property type="match status" value="1"/>
</dbReference>
<dbReference type="SUPFAM" id="SSF56672">
    <property type="entry name" value="DNA/RNA polymerases"/>
    <property type="match status" value="1"/>
</dbReference>
<dbReference type="Gene3D" id="3.30.70.270">
    <property type="match status" value="1"/>
</dbReference>
<accession>A0A8X7BS86</accession>
<name>A0A8X7BS86_9ARAC</name>
<dbReference type="PANTHER" id="PTHR47331">
    <property type="entry name" value="PHD-TYPE DOMAIN-CONTAINING PROTEIN"/>
    <property type="match status" value="1"/>
</dbReference>
<evidence type="ECO:0000313" key="3">
    <source>
        <dbReference type="Proteomes" id="UP000886998"/>
    </source>
</evidence>
<organism evidence="2 3">
    <name type="scientific">Trichonephila inaurata madagascariensis</name>
    <dbReference type="NCBI Taxonomy" id="2747483"/>
    <lineage>
        <taxon>Eukaryota</taxon>
        <taxon>Metazoa</taxon>
        <taxon>Ecdysozoa</taxon>
        <taxon>Arthropoda</taxon>
        <taxon>Chelicerata</taxon>
        <taxon>Arachnida</taxon>
        <taxon>Araneae</taxon>
        <taxon>Araneomorphae</taxon>
        <taxon>Entelegynae</taxon>
        <taxon>Araneoidea</taxon>
        <taxon>Nephilidae</taxon>
        <taxon>Trichonephila</taxon>
        <taxon>Trichonephila inaurata</taxon>
    </lineage>
</organism>
<evidence type="ECO:0000313" key="2">
    <source>
        <dbReference type="EMBL" id="GFY41865.1"/>
    </source>
</evidence>
<dbReference type="Gene3D" id="3.10.10.10">
    <property type="entry name" value="HIV Type 1 Reverse Transcriptase, subunit A, domain 1"/>
    <property type="match status" value="1"/>
</dbReference>
<sequence length="530" mass="60333">MTPSEPNSSIPRDANNSVLSASAQVFHRVMSDATNIDTGPNPPNVNNLSITSCSGFESNSQVLLCTALVNAWDSFGGTQLCRVLLDPGSQACLITNSCLERLGLPRKRAHVRISCLGASDTRTNGISEIKFTPHFTSNISFVTSVYVDSVPEPSLLTSEERACEDHFIETHVRNEDERYVVRLPFHSPPSKLRDSRESAIRRFKSLEHSLIKKPAIYSQYRDFMQEHLTLGHMELVSKNDYAKKEAYYAVLRDSSTTKFRVVFDASAKSTTGHSLNDLLMVGPRVQRDVYPILLSFRMFQIAVCADLEKMFRQIKISSEDTNWQQILWRDNPKEPVKEYRLTTVTYGISCAPYLSTRTLTQLELDERNPLASFATLHHFYVDDLLSGAATEKEAVELVWQLKEMMRKGGINLRKWQSNSEIVIKEVPENQNLKVVQNDEEIKILGIQWNPKSDFFSSSVTLQEQKCAYSKREVLSEIARVFDPLGLLSPCVVFMKILLQKLWKLNLEWDEPIPEDLNKQPSERNFILSKK</sequence>